<reference evidence="3" key="1">
    <citation type="submission" date="2020-01" db="EMBL/GenBank/DDBJ databases">
        <title>Draft genome sequence of the Termite Coptotermes fromosanus.</title>
        <authorList>
            <person name="Itakura S."/>
            <person name="Yosikawa Y."/>
            <person name="Umezawa K."/>
        </authorList>
    </citation>
    <scope>NUCLEOTIDE SEQUENCE [LARGE SCALE GENOMIC DNA]</scope>
</reference>
<sequence length="240" mass="25110">MKDTTSSSTADLGGNNSDGTERTRSSSPSSLDMNSLSPSCSSKNFAIVTAAAAAISAGLHPGTAEGMSPLLSNQIYHNAPMAESLLAASQTAALMAATSVGGNPHRLPVGLQTLPSGPALFHHQRAGNIFNWSSASVSPLPVTATDSSNNNNRMTAKKNNNHHLAVNRKNQANAKKRAGRKLDSVEPTIIEVTSMTQIAATPPSPPTSVCSSVQDHFLSAEPSRSRATHVAYYRKLLLPN</sequence>
<accession>A0A6L2Q6Q5</accession>
<feature type="region of interest" description="Disordered" evidence="1">
    <location>
        <begin position="1"/>
        <end position="37"/>
    </location>
</feature>
<dbReference type="InParanoid" id="A0A6L2Q6Q5"/>
<proteinExistence type="predicted"/>
<evidence type="ECO:0000256" key="1">
    <source>
        <dbReference type="SAM" id="MobiDB-lite"/>
    </source>
</evidence>
<organism evidence="2 3">
    <name type="scientific">Coptotermes formosanus</name>
    <name type="common">Formosan subterranean termite</name>
    <dbReference type="NCBI Taxonomy" id="36987"/>
    <lineage>
        <taxon>Eukaryota</taxon>
        <taxon>Metazoa</taxon>
        <taxon>Ecdysozoa</taxon>
        <taxon>Arthropoda</taxon>
        <taxon>Hexapoda</taxon>
        <taxon>Insecta</taxon>
        <taxon>Pterygota</taxon>
        <taxon>Neoptera</taxon>
        <taxon>Polyneoptera</taxon>
        <taxon>Dictyoptera</taxon>
        <taxon>Blattodea</taxon>
        <taxon>Blattoidea</taxon>
        <taxon>Termitoidae</taxon>
        <taxon>Rhinotermitidae</taxon>
        <taxon>Coptotermes</taxon>
    </lineage>
</organism>
<dbReference type="EMBL" id="BLKM01000783">
    <property type="protein sequence ID" value="GFG38475.1"/>
    <property type="molecule type" value="Genomic_DNA"/>
</dbReference>
<evidence type="ECO:0000313" key="2">
    <source>
        <dbReference type="EMBL" id="GFG38475.1"/>
    </source>
</evidence>
<protein>
    <submittedName>
        <fullName evidence="2">Uncharacterized protein</fullName>
    </submittedName>
</protein>
<keyword evidence="3" id="KW-1185">Reference proteome</keyword>
<dbReference type="AlphaFoldDB" id="A0A6L2Q6Q5"/>
<dbReference type="Proteomes" id="UP000502823">
    <property type="component" value="Unassembled WGS sequence"/>
</dbReference>
<gene>
    <name evidence="2" type="ORF">Cfor_11215</name>
</gene>
<name>A0A6L2Q6Q5_COPFO</name>
<feature type="compositionally biased region" description="Low complexity" evidence="1">
    <location>
        <begin position="25"/>
        <end position="37"/>
    </location>
</feature>
<evidence type="ECO:0000313" key="3">
    <source>
        <dbReference type="Proteomes" id="UP000502823"/>
    </source>
</evidence>
<comment type="caution">
    <text evidence="2">The sequence shown here is derived from an EMBL/GenBank/DDBJ whole genome shotgun (WGS) entry which is preliminary data.</text>
</comment>
<feature type="compositionally biased region" description="Polar residues" evidence="1">
    <location>
        <begin position="1"/>
        <end position="18"/>
    </location>
</feature>